<reference evidence="2 3" key="1">
    <citation type="submission" date="2019-07" db="EMBL/GenBank/DDBJ databases">
        <title>Aquicoccus porphyridii gen. nov., sp. nov., isolated from a small marine red alga, Porphyridium marinum.</title>
        <authorList>
            <person name="Liu L."/>
        </authorList>
    </citation>
    <scope>NUCLEOTIDE SEQUENCE [LARGE SCALE GENOMIC DNA]</scope>
    <source>
        <strain evidence="2 3">L1 8-17</strain>
    </source>
</reference>
<evidence type="ECO:0000313" key="2">
    <source>
        <dbReference type="EMBL" id="KAA0912512.1"/>
    </source>
</evidence>
<protein>
    <submittedName>
        <fullName evidence="2">Uncharacterized protein</fullName>
    </submittedName>
</protein>
<comment type="caution">
    <text evidence="2">The sequence shown here is derived from an EMBL/GenBank/DDBJ whole genome shotgun (WGS) entry which is preliminary data.</text>
</comment>
<organism evidence="2 3">
    <name type="scientific">Aquicoccus porphyridii</name>
    <dbReference type="NCBI Taxonomy" id="1852029"/>
    <lineage>
        <taxon>Bacteria</taxon>
        <taxon>Pseudomonadati</taxon>
        <taxon>Pseudomonadota</taxon>
        <taxon>Alphaproteobacteria</taxon>
        <taxon>Rhodobacterales</taxon>
        <taxon>Paracoccaceae</taxon>
        <taxon>Aquicoccus</taxon>
    </lineage>
</organism>
<dbReference type="Proteomes" id="UP000325291">
    <property type="component" value="Unassembled WGS sequence"/>
</dbReference>
<sequence length="168" mass="18849">MALLRRLASNELDPVNFAFDYFYSGDNNINRTIQEMAEHLFEPHAEELRRHLERIAEDVEDEAVAPASDRIVSFDHNSAIFHEVLASVAEVDERLRESNEVPPDDKARIHVEIRTGVDLLKAPRTRPQAVKLVLLGALGWLAIEFSSSAVGIAAQHAWNLLTKLLAGF</sequence>
<name>A0A5A9Z5W7_9RHOB</name>
<keyword evidence="1" id="KW-0812">Transmembrane</keyword>
<evidence type="ECO:0000256" key="1">
    <source>
        <dbReference type="SAM" id="Phobius"/>
    </source>
</evidence>
<dbReference type="AlphaFoldDB" id="A0A5A9Z5W7"/>
<keyword evidence="1" id="KW-1133">Transmembrane helix</keyword>
<proteinExistence type="predicted"/>
<feature type="transmembrane region" description="Helical" evidence="1">
    <location>
        <begin position="132"/>
        <end position="158"/>
    </location>
</feature>
<dbReference type="RefSeq" id="WP_146611048.1">
    <property type="nucleotide sequence ID" value="NZ_VINQ01000013.1"/>
</dbReference>
<keyword evidence="3" id="KW-1185">Reference proteome</keyword>
<evidence type="ECO:0000313" key="3">
    <source>
        <dbReference type="Proteomes" id="UP000325291"/>
    </source>
</evidence>
<accession>A0A5A9Z5W7</accession>
<dbReference type="EMBL" id="VINQ01000013">
    <property type="protein sequence ID" value="KAA0912512.1"/>
    <property type="molecule type" value="Genomic_DNA"/>
</dbReference>
<gene>
    <name evidence="2" type="ORF">FLO80_15730</name>
</gene>
<keyword evidence="1" id="KW-0472">Membrane</keyword>